<evidence type="ECO:0000313" key="3">
    <source>
        <dbReference type="Proteomes" id="UP000092177"/>
    </source>
</evidence>
<dbReference type="KEGG" id="chig:CH63R_05070"/>
<dbReference type="RefSeq" id="XP_018161291.1">
    <property type="nucleotide sequence ID" value="XM_018300045.1"/>
</dbReference>
<feature type="region of interest" description="Disordered" evidence="1">
    <location>
        <begin position="161"/>
        <end position="258"/>
    </location>
</feature>
<dbReference type="VEuPathDB" id="FungiDB:CH63R_05070"/>
<name>A0A1B7YLF0_COLHI</name>
<comment type="caution">
    <text evidence="2">The sequence shown here is derived from an EMBL/GenBank/DDBJ whole genome shotgun (WGS) entry which is preliminary data.</text>
</comment>
<feature type="compositionally biased region" description="Low complexity" evidence="1">
    <location>
        <begin position="226"/>
        <end position="239"/>
    </location>
</feature>
<keyword evidence="3" id="KW-1185">Reference proteome</keyword>
<organism evidence="2 3">
    <name type="scientific">Colletotrichum higginsianum (strain IMI 349063)</name>
    <name type="common">Crucifer anthracnose fungus</name>
    <dbReference type="NCBI Taxonomy" id="759273"/>
    <lineage>
        <taxon>Eukaryota</taxon>
        <taxon>Fungi</taxon>
        <taxon>Dikarya</taxon>
        <taxon>Ascomycota</taxon>
        <taxon>Pezizomycotina</taxon>
        <taxon>Sordariomycetes</taxon>
        <taxon>Hypocreomycetidae</taxon>
        <taxon>Glomerellales</taxon>
        <taxon>Glomerellaceae</taxon>
        <taxon>Colletotrichum</taxon>
        <taxon>Colletotrichum destructivum species complex</taxon>
    </lineage>
</organism>
<feature type="compositionally biased region" description="Low complexity" evidence="1">
    <location>
        <begin position="202"/>
        <end position="212"/>
    </location>
</feature>
<protein>
    <submittedName>
        <fullName evidence="2">Uncharacterized protein</fullName>
    </submittedName>
</protein>
<gene>
    <name evidence="2" type="ORF">CH63R_05070</name>
</gene>
<evidence type="ECO:0000313" key="2">
    <source>
        <dbReference type="EMBL" id="OBR12774.1"/>
    </source>
</evidence>
<dbReference type="EMBL" id="LTAN01000003">
    <property type="protein sequence ID" value="OBR12774.1"/>
    <property type="molecule type" value="Genomic_DNA"/>
</dbReference>
<proteinExistence type="predicted"/>
<reference evidence="3" key="1">
    <citation type="journal article" date="2017" name="BMC Genomics">
        <title>Gapless genome assembly of Colletotrichum higginsianum reveals chromosome structure and association of transposable elements with secondary metabolite gene clusters.</title>
        <authorList>
            <person name="Dallery J.-F."/>
            <person name="Lapalu N."/>
            <person name="Zampounis A."/>
            <person name="Pigne S."/>
            <person name="Luyten I."/>
            <person name="Amselem J."/>
            <person name="Wittenberg A.H.J."/>
            <person name="Zhou S."/>
            <person name="de Queiroz M.V."/>
            <person name="Robin G.P."/>
            <person name="Auger A."/>
            <person name="Hainaut M."/>
            <person name="Henrissat B."/>
            <person name="Kim K.-T."/>
            <person name="Lee Y.-H."/>
            <person name="Lespinet O."/>
            <person name="Schwartz D.C."/>
            <person name="Thon M.R."/>
            <person name="O'Connell R.J."/>
        </authorList>
    </citation>
    <scope>NUCLEOTIDE SEQUENCE [LARGE SCALE GENOMIC DNA]</scope>
    <source>
        <strain evidence="3">IMI 349063</strain>
    </source>
</reference>
<dbReference type="Proteomes" id="UP000092177">
    <property type="component" value="Chromosome 3"/>
</dbReference>
<evidence type="ECO:0000256" key="1">
    <source>
        <dbReference type="SAM" id="MobiDB-lite"/>
    </source>
</evidence>
<dbReference type="GeneID" id="28864152"/>
<sequence length="258" mass="27265">MRAARPLNCHDSVSSVDPSGTAIAAAPRPLGDAALLRASAIKLDFFPRKTLSSPWADPNIFVCLPKDSLKLLARFTHNCGTTRLGIGSKHALVATAFVHCALDPVDSVGRKEGPGSGNTRSLMHRTLDLCGPQLTGRVIGENHPLFHKLDLMHRTLLRRCRRRRRRVSPPPPGNDAPAAPLGHAPSPAADLSGPPVARPRRPAAAPVDADPVTQRLTLGAAHAHPRVGAAEPARAAPRPAARHASRAAVPVAWEVAGD</sequence>
<accession>A0A1B7YLF0</accession>
<dbReference type="AlphaFoldDB" id="A0A1B7YLF0"/>